<proteinExistence type="predicted"/>
<evidence type="ECO:0000313" key="2">
    <source>
        <dbReference type="Proteomes" id="UP000028630"/>
    </source>
</evidence>
<accession>A0A084ZNI0</accession>
<evidence type="ECO:0008006" key="3">
    <source>
        <dbReference type="Google" id="ProtNLM"/>
    </source>
</evidence>
<protein>
    <recommendedName>
        <fullName evidence="3">Lipoprotein</fullName>
    </recommendedName>
</protein>
<comment type="caution">
    <text evidence="1">The sequence shown here is derived from an EMBL/GenBank/DDBJ whole genome shotgun (WGS) entry which is preliminary data.</text>
</comment>
<dbReference type="PANTHER" id="PTHR37625">
    <property type="entry name" value="OUTER MEMBRANE LIPOPROTEIN-RELATED"/>
    <property type="match status" value="1"/>
</dbReference>
<dbReference type="eggNOG" id="COG3521">
    <property type="taxonomic scope" value="Bacteria"/>
</dbReference>
<name>A0A084ZNI0_9ENTR</name>
<dbReference type="EMBL" id="JMTB01000118">
    <property type="protein sequence ID" value="KFB99024.1"/>
    <property type="molecule type" value="Genomic_DNA"/>
</dbReference>
<dbReference type="InterPro" id="IPR038706">
    <property type="entry name" value="Type_VI_SciN-like_sf"/>
</dbReference>
<dbReference type="Gene3D" id="2.60.40.4150">
    <property type="entry name" value="Type VI secretion system, lipoprotein SciN"/>
    <property type="match status" value="1"/>
</dbReference>
<organism evidence="1 2">
    <name type="scientific">Trabulsiella guamensis ATCC 49490</name>
    <dbReference type="NCBI Taxonomy" id="1005994"/>
    <lineage>
        <taxon>Bacteria</taxon>
        <taxon>Pseudomonadati</taxon>
        <taxon>Pseudomonadota</taxon>
        <taxon>Gammaproteobacteria</taxon>
        <taxon>Enterobacterales</taxon>
        <taxon>Enterobacteriaceae</taxon>
        <taxon>Trabulsiella</taxon>
    </lineage>
</organism>
<reference evidence="2" key="1">
    <citation type="submission" date="2014-05" db="EMBL/GenBank/DDBJ databases">
        <title>ATOL: Assembling a taxonomically balanced genome-scale reconstruction of the evolutionary history of the Enterobacteriaceae.</title>
        <authorList>
            <person name="Plunkett G. III"/>
            <person name="Neeno-Eckwall E.C."/>
            <person name="Glasner J.D."/>
            <person name="Perna N.T."/>
        </authorList>
    </citation>
    <scope>NUCLEOTIDE SEQUENCE [LARGE SCALE GENOMIC DNA]</scope>
    <source>
        <strain evidence="2">ATCC 49490</strain>
    </source>
</reference>
<dbReference type="PANTHER" id="PTHR37625:SF4">
    <property type="entry name" value="OUTER MEMBRANE LIPOPROTEIN"/>
    <property type="match status" value="1"/>
</dbReference>
<evidence type="ECO:0000313" key="1">
    <source>
        <dbReference type="EMBL" id="KFB99024.1"/>
    </source>
</evidence>
<dbReference type="Proteomes" id="UP000028630">
    <property type="component" value="Unassembled WGS sequence"/>
</dbReference>
<dbReference type="AlphaFoldDB" id="A0A084ZNI0"/>
<keyword evidence="2" id="KW-1185">Reference proteome</keyword>
<sequence length="125" mass="13932">MLQIVATNDLNPTPAGVAQPVKMCVVELNREGWSPPGLYQGRACSDIQPDKDVLSVTPFIMAPMETRTFIREVPYRQDRWLVIAVEFQTLGKDSVIQLKSGARNDFNPVVLVDGNRLLPLTRAKP</sequence>
<dbReference type="Pfam" id="PF12790">
    <property type="entry name" value="T6SS-SciN"/>
    <property type="match status" value="1"/>
</dbReference>
<dbReference type="InterPro" id="IPR017734">
    <property type="entry name" value="T6SS_SciN"/>
</dbReference>
<gene>
    <name evidence="1" type="ORF">GTGU_04351</name>
</gene>